<proteinExistence type="predicted"/>
<name>A0ABR0BRC4_PURLI</name>
<evidence type="ECO:0000313" key="3">
    <source>
        <dbReference type="EMBL" id="KAK4086582.1"/>
    </source>
</evidence>
<protein>
    <submittedName>
        <fullName evidence="3">Uncharacterized protein</fullName>
    </submittedName>
</protein>
<feature type="region of interest" description="Disordered" evidence="1">
    <location>
        <begin position="50"/>
        <end position="71"/>
    </location>
</feature>
<gene>
    <name evidence="3" type="ORF">Purlil1_8972</name>
</gene>
<feature type="region of interest" description="Disordered" evidence="1">
    <location>
        <begin position="268"/>
        <end position="287"/>
    </location>
</feature>
<evidence type="ECO:0000256" key="1">
    <source>
        <dbReference type="SAM" id="MobiDB-lite"/>
    </source>
</evidence>
<dbReference type="Proteomes" id="UP001287286">
    <property type="component" value="Unassembled WGS sequence"/>
</dbReference>
<organism evidence="3 4">
    <name type="scientific">Purpureocillium lilacinum</name>
    <name type="common">Paecilomyces lilacinus</name>
    <dbReference type="NCBI Taxonomy" id="33203"/>
    <lineage>
        <taxon>Eukaryota</taxon>
        <taxon>Fungi</taxon>
        <taxon>Dikarya</taxon>
        <taxon>Ascomycota</taxon>
        <taxon>Pezizomycotina</taxon>
        <taxon>Sordariomycetes</taxon>
        <taxon>Hypocreomycetidae</taxon>
        <taxon>Hypocreales</taxon>
        <taxon>Ophiocordycipitaceae</taxon>
        <taxon>Purpureocillium</taxon>
    </lineage>
</organism>
<keyword evidence="4" id="KW-1185">Reference proteome</keyword>
<evidence type="ECO:0000313" key="4">
    <source>
        <dbReference type="Proteomes" id="UP001287286"/>
    </source>
</evidence>
<comment type="caution">
    <text evidence="3">The sequence shown here is derived from an EMBL/GenBank/DDBJ whole genome shotgun (WGS) entry which is preliminary data.</text>
</comment>
<keyword evidence="2" id="KW-0732">Signal</keyword>
<feature type="region of interest" description="Disordered" evidence="1">
    <location>
        <begin position="107"/>
        <end position="131"/>
    </location>
</feature>
<feature type="compositionally biased region" description="Polar residues" evidence="1">
    <location>
        <begin position="271"/>
        <end position="287"/>
    </location>
</feature>
<accession>A0ABR0BRC4</accession>
<feature type="chain" id="PRO_5046030690" evidence="2">
    <location>
        <begin position="22"/>
        <end position="323"/>
    </location>
</feature>
<feature type="signal peptide" evidence="2">
    <location>
        <begin position="1"/>
        <end position="21"/>
    </location>
</feature>
<reference evidence="3 4" key="1">
    <citation type="journal article" date="2024" name="Microbiol. Resour. Announc.">
        <title>Genome annotations for the ascomycete fungi Trichoderma harzianum, Trichoderma aggressivum, and Purpureocillium lilacinum.</title>
        <authorList>
            <person name="Beijen E.P.W."/>
            <person name="Ohm R.A."/>
        </authorList>
    </citation>
    <scope>NUCLEOTIDE SEQUENCE [LARGE SCALE GENOMIC DNA]</scope>
    <source>
        <strain evidence="3 4">CBS 150709</strain>
    </source>
</reference>
<dbReference type="EMBL" id="JAWRVI010000039">
    <property type="protein sequence ID" value="KAK4086582.1"/>
    <property type="molecule type" value="Genomic_DNA"/>
</dbReference>
<evidence type="ECO:0000256" key="2">
    <source>
        <dbReference type="SAM" id="SignalP"/>
    </source>
</evidence>
<sequence length="323" mass="34166">MGRPTLPVIVVIVDIVDMCAAFGARTCTIEYTCTTNGTATKHGRQESTAVLSESVGGAQHRSGQNDQGRVDLKTASTRPLDTARHGPPCHGAGIRVTLNPSLGAVRHETETPEEPRVNDLTTEASSAKRHSFRHLPCPRSISRRVFGVTSHVGAPVAQISSRLGLTFGPAPYCPDSEPPGGYGYVPVLRVQVSSGPCSGTPNKWCWRHPTSGGCNVQALTARSALVGTQSQAGTGLHVPSLWGPRGSVVPTTLLQRAAAVTRREAALSHVTDGSQASDGERSNLFTHQHGSPGVPLWSYLPTPLRSSRRLTSIDSGVPLLGTW</sequence>
<feature type="compositionally biased region" description="Basic and acidic residues" evidence="1">
    <location>
        <begin position="107"/>
        <end position="117"/>
    </location>
</feature>